<dbReference type="EMBL" id="JAGKQM010000613">
    <property type="protein sequence ID" value="KAH0854030.1"/>
    <property type="molecule type" value="Genomic_DNA"/>
</dbReference>
<feature type="transmembrane region" description="Helical" evidence="6">
    <location>
        <begin position="5"/>
        <end position="22"/>
    </location>
</feature>
<accession>A0ABQ7XDL6</accession>
<evidence type="ECO:0000256" key="3">
    <source>
        <dbReference type="ARBA" id="ARBA00023055"/>
    </source>
</evidence>
<evidence type="ECO:0000256" key="4">
    <source>
        <dbReference type="ARBA" id="ARBA00023121"/>
    </source>
</evidence>
<name>A0ABQ7XDL6_BRANA</name>
<evidence type="ECO:0000313" key="8">
    <source>
        <dbReference type="EMBL" id="KAH0854030.1"/>
    </source>
</evidence>
<sequence length="286" mass="33501">MESFLVHHIVIVLLFLWFLSWLNRSHGFFYFISLIYLYLVHERYVMRLKRQLQFEERKQANQRRVLTDSESVRWLNHAVEKIWPICMEQIASEKILGPIIPWFLDKYRPWTAKKAVIQHLYMGKKPPLLTDIRVLRQSKGDDHLVLELGMNFLAADDMSAILAVKLRKRLGFGMWTKLHLTGMQVEGKVLVGVKFLRRWPFLGRLRVCFAEPPYFQMTVKPIFTHGLDVAVLPGIAGWLDKLLSIAFEQTLVQVRTAFSNFVLTKKKSGFTSLPFLWNRNNVNSPS</sequence>
<proteinExistence type="predicted"/>
<keyword evidence="9" id="KW-1185">Reference proteome</keyword>
<evidence type="ECO:0000256" key="1">
    <source>
        <dbReference type="ARBA" id="ARBA00004370"/>
    </source>
</evidence>
<dbReference type="PROSITE" id="PS51847">
    <property type="entry name" value="SMP"/>
    <property type="match status" value="1"/>
</dbReference>
<keyword evidence="3" id="KW-0445">Lipid transport</keyword>
<comment type="subcellular location">
    <subcellularLocation>
        <location evidence="1">Membrane</location>
    </subcellularLocation>
</comment>
<feature type="domain" description="SMP-LTD" evidence="7">
    <location>
        <begin position="68"/>
        <end position="267"/>
    </location>
</feature>
<keyword evidence="2" id="KW-0813">Transport</keyword>
<dbReference type="PANTHER" id="PTHR47042:SF4">
    <property type="entry name" value="OS02G0313700 PROTEIN"/>
    <property type="match status" value="1"/>
</dbReference>
<keyword evidence="6" id="KW-1133">Transmembrane helix</keyword>
<evidence type="ECO:0000259" key="7">
    <source>
        <dbReference type="PROSITE" id="PS51847"/>
    </source>
</evidence>
<dbReference type="Proteomes" id="UP000824890">
    <property type="component" value="Unassembled WGS sequence"/>
</dbReference>
<keyword evidence="4" id="KW-0446">Lipid-binding</keyword>
<reference evidence="8 9" key="1">
    <citation type="submission" date="2021-05" db="EMBL/GenBank/DDBJ databases">
        <title>Genome Assembly of Synthetic Allotetraploid Brassica napus Reveals Homoeologous Exchanges between Subgenomes.</title>
        <authorList>
            <person name="Davis J.T."/>
        </authorList>
    </citation>
    <scope>NUCLEOTIDE SEQUENCE [LARGE SCALE GENOMIC DNA]</scope>
    <source>
        <strain evidence="9">cv. Da-Ae</strain>
        <tissue evidence="8">Seedling</tissue>
    </source>
</reference>
<dbReference type="CDD" id="cd21669">
    <property type="entry name" value="SMP_SF"/>
    <property type="match status" value="1"/>
</dbReference>
<dbReference type="InterPro" id="IPR052847">
    <property type="entry name" value="Ext_Synaptotagmin/KAHRP-like"/>
</dbReference>
<evidence type="ECO:0000256" key="6">
    <source>
        <dbReference type="SAM" id="Phobius"/>
    </source>
</evidence>
<evidence type="ECO:0000256" key="2">
    <source>
        <dbReference type="ARBA" id="ARBA00022448"/>
    </source>
</evidence>
<organism evidence="8 9">
    <name type="scientific">Brassica napus</name>
    <name type="common">Rape</name>
    <dbReference type="NCBI Taxonomy" id="3708"/>
    <lineage>
        <taxon>Eukaryota</taxon>
        <taxon>Viridiplantae</taxon>
        <taxon>Streptophyta</taxon>
        <taxon>Embryophyta</taxon>
        <taxon>Tracheophyta</taxon>
        <taxon>Spermatophyta</taxon>
        <taxon>Magnoliopsida</taxon>
        <taxon>eudicotyledons</taxon>
        <taxon>Gunneridae</taxon>
        <taxon>Pentapetalae</taxon>
        <taxon>rosids</taxon>
        <taxon>malvids</taxon>
        <taxon>Brassicales</taxon>
        <taxon>Brassicaceae</taxon>
        <taxon>Brassiceae</taxon>
        <taxon>Brassica</taxon>
    </lineage>
</organism>
<keyword evidence="6" id="KW-0812">Transmembrane</keyword>
<dbReference type="PANTHER" id="PTHR47042">
    <property type="entry name" value="C2 DOMAIN-CONTAINING PROTEIN-LIKE"/>
    <property type="match status" value="1"/>
</dbReference>
<comment type="caution">
    <text evidence="8">The sequence shown here is derived from an EMBL/GenBank/DDBJ whole genome shotgun (WGS) entry which is preliminary data.</text>
</comment>
<feature type="transmembrane region" description="Helical" evidence="6">
    <location>
        <begin position="28"/>
        <end position="45"/>
    </location>
</feature>
<evidence type="ECO:0000313" key="9">
    <source>
        <dbReference type="Proteomes" id="UP000824890"/>
    </source>
</evidence>
<gene>
    <name evidence="8" type="ORF">HID58_092669</name>
</gene>
<protein>
    <recommendedName>
        <fullName evidence="7">SMP-LTD domain-containing protein</fullName>
    </recommendedName>
</protein>
<dbReference type="InterPro" id="IPR031468">
    <property type="entry name" value="SMP_LBD"/>
</dbReference>
<keyword evidence="5 6" id="KW-0472">Membrane</keyword>
<evidence type="ECO:0000256" key="5">
    <source>
        <dbReference type="ARBA" id="ARBA00023136"/>
    </source>
</evidence>